<protein>
    <submittedName>
        <fullName evidence="1">Uncharacterized protein</fullName>
    </submittedName>
</protein>
<dbReference type="Pfam" id="PF05553">
    <property type="entry name" value="DUF761"/>
    <property type="match status" value="1"/>
</dbReference>
<reference evidence="2" key="1">
    <citation type="submission" date="2024-06" db="EMBL/GenBank/DDBJ databases">
        <authorList>
            <person name="Ryan C."/>
        </authorList>
    </citation>
    <scope>NUCLEOTIDE SEQUENCE [LARGE SCALE GENOMIC DNA]</scope>
</reference>
<gene>
    <name evidence="1" type="ORF">URODEC1_LOCUS55526</name>
</gene>
<keyword evidence="2" id="KW-1185">Reference proteome</keyword>
<evidence type="ECO:0000313" key="1">
    <source>
        <dbReference type="EMBL" id="CAL4980138.1"/>
    </source>
</evidence>
<dbReference type="Proteomes" id="UP001497457">
    <property type="component" value="Chromosome 21rd"/>
</dbReference>
<dbReference type="PANTHER" id="PTHR35997">
    <property type="entry name" value="COTTON FIBER PROTEIN-RELATED"/>
    <property type="match status" value="1"/>
</dbReference>
<accession>A0ABC9AJG7</accession>
<evidence type="ECO:0000313" key="2">
    <source>
        <dbReference type="Proteomes" id="UP001497457"/>
    </source>
</evidence>
<proteinExistence type="predicted"/>
<dbReference type="EMBL" id="OZ075131">
    <property type="protein sequence ID" value="CAL4980138.1"/>
    <property type="molecule type" value="Genomic_DNA"/>
</dbReference>
<dbReference type="PANTHER" id="PTHR35997:SF15">
    <property type="entry name" value="DUF4408 DOMAIN-CONTAINING PROTEIN"/>
    <property type="match status" value="1"/>
</dbReference>
<dbReference type="AlphaFoldDB" id="A0ABC9AJG7"/>
<organism evidence="1 2">
    <name type="scientific">Urochloa decumbens</name>
    <dbReference type="NCBI Taxonomy" id="240449"/>
    <lineage>
        <taxon>Eukaryota</taxon>
        <taxon>Viridiplantae</taxon>
        <taxon>Streptophyta</taxon>
        <taxon>Embryophyta</taxon>
        <taxon>Tracheophyta</taxon>
        <taxon>Spermatophyta</taxon>
        <taxon>Magnoliopsida</taxon>
        <taxon>Liliopsida</taxon>
        <taxon>Poales</taxon>
        <taxon>Poaceae</taxon>
        <taxon>PACMAD clade</taxon>
        <taxon>Panicoideae</taxon>
        <taxon>Panicodae</taxon>
        <taxon>Paniceae</taxon>
        <taxon>Melinidinae</taxon>
        <taxon>Urochloa</taxon>
    </lineage>
</organism>
<name>A0ABC9AJG7_9POAL</name>
<reference evidence="1 2" key="2">
    <citation type="submission" date="2024-10" db="EMBL/GenBank/DDBJ databases">
        <authorList>
            <person name="Ryan C."/>
        </authorList>
    </citation>
    <scope>NUCLEOTIDE SEQUENCE [LARGE SCALE GENOMIC DNA]</scope>
</reference>
<sequence>MHPAAVAGMGQRRAIARVSVSALVASLPLLYVSLLRPPPAALAGDTAFWFLMSNCIVAAIVATSDDPCDDGLGGDGLSCASAGQLTLAVQGIISDAVDHALPSSSIEGEGEDAATECSAEIEIEPPVQKGEEEEEEGITVVEPSTVKNNREVVPIATIEEGSAIPEPEIEVEARPKQEGAADGEWPVAPAAQYKGVAATREADLRRSETVGSNSKEYWLLSDEELNRRVEDFIARFNREMRLQVEQEARV</sequence>
<dbReference type="InterPro" id="IPR008480">
    <property type="entry name" value="DUF761_pln"/>
</dbReference>